<name>A0A3D8RHP4_9HELO</name>
<dbReference type="InterPro" id="IPR021858">
    <property type="entry name" value="Fun_TF"/>
</dbReference>
<accession>A0A3D8RHP4</accession>
<comment type="caution">
    <text evidence="1">The sequence shown here is derived from an EMBL/GenBank/DDBJ whole genome shotgun (WGS) entry which is preliminary data.</text>
</comment>
<dbReference type="STRING" id="1849047.A0A3D8RHP4"/>
<evidence type="ECO:0000313" key="1">
    <source>
        <dbReference type="EMBL" id="RDW73414.1"/>
    </source>
</evidence>
<dbReference type="EMBL" id="PDLM01000007">
    <property type="protein sequence ID" value="RDW73414.1"/>
    <property type="molecule type" value="Genomic_DNA"/>
</dbReference>
<dbReference type="Pfam" id="PF11951">
    <property type="entry name" value="Fungal_trans_2"/>
    <property type="match status" value="1"/>
</dbReference>
<keyword evidence="2" id="KW-1185">Reference proteome</keyword>
<proteinExistence type="predicted"/>
<dbReference type="PANTHER" id="PTHR38111">
    <property type="entry name" value="ZN(2)-C6 FUNGAL-TYPE DOMAIN-CONTAINING PROTEIN-RELATED"/>
    <property type="match status" value="1"/>
</dbReference>
<evidence type="ECO:0000313" key="2">
    <source>
        <dbReference type="Proteomes" id="UP000256645"/>
    </source>
</evidence>
<dbReference type="PANTHER" id="PTHR38111:SF11">
    <property type="entry name" value="TRANSCRIPTION FACTOR DOMAIN-CONTAINING PROTEIN-RELATED"/>
    <property type="match status" value="1"/>
</dbReference>
<reference evidence="1 2" key="1">
    <citation type="journal article" date="2018" name="IMA Fungus">
        <title>IMA Genome-F 9: Draft genome sequence of Annulohypoxylon stygium, Aspergillus mulundensis, Berkeleyomyces basicola (syn. Thielaviopsis basicola), Ceratocystis smalleyi, two Cercospora beticola strains, Coleophoma cylindrospora, Fusarium fracticaudum, Phialophora cf. hyalina, and Morchella septimelata.</title>
        <authorList>
            <person name="Wingfield B.D."/>
            <person name="Bills G.F."/>
            <person name="Dong Y."/>
            <person name="Huang W."/>
            <person name="Nel W.J."/>
            <person name="Swalarsk-Parry B.S."/>
            <person name="Vaghefi N."/>
            <person name="Wilken P.M."/>
            <person name="An Z."/>
            <person name="de Beer Z.W."/>
            <person name="De Vos L."/>
            <person name="Chen L."/>
            <person name="Duong T.A."/>
            <person name="Gao Y."/>
            <person name="Hammerbacher A."/>
            <person name="Kikkert J.R."/>
            <person name="Li Y."/>
            <person name="Li H."/>
            <person name="Li K."/>
            <person name="Li Q."/>
            <person name="Liu X."/>
            <person name="Ma X."/>
            <person name="Naidoo K."/>
            <person name="Pethybridge S.J."/>
            <person name="Sun J."/>
            <person name="Steenkamp E.T."/>
            <person name="van der Nest M.A."/>
            <person name="van Wyk S."/>
            <person name="Wingfield M.J."/>
            <person name="Xiong C."/>
            <person name="Yue Q."/>
            <person name="Zhang X."/>
        </authorList>
    </citation>
    <scope>NUCLEOTIDE SEQUENCE [LARGE SCALE GENOMIC DNA]</scope>
    <source>
        <strain evidence="1 2">BP6252</strain>
    </source>
</reference>
<dbReference type="Proteomes" id="UP000256645">
    <property type="component" value="Unassembled WGS sequence"/>
</dbReference>
<dbReference type="AlphaFoldDB" id="A0A3D8RHP4"/>
<dbReference type="InterPro" id="IPR053178">
    <property type="entry name" value="Osmoadaptation_assoc"/>
</dbReference>
<protein>
    <submittedName>
        <fullName evidence="1">Uncharacterized protein</fullName>
    </submittedName>
</protein>
<sequence length="352" mass="39938">MALCTAALGRAKNDHSMVTESHKLYTQGLSELQKALWNPGLMYKDETLGACMALAMYELTECPSKTDYGYVSHHKGCARLIQLRGSKAYSSGLAHRIFSSFRIQGILRTLETCQPNFLTETKWLDHPWKHISKSPADQILDVLAMAPVILTRVHAMSTLDPGSLLSTALEIMDSCRELDSSLRKIYEQLRLGYPGPLYWSEFSKTRCPLEDSSLGSSKIFPVAFHFPDLRMAKTMMYYWATQAVLWSGMSQLSQLLLMLQPTSGDDHMSEIPSDYYDDFISPARNVCQSVEYCTKNDMLSLGTLTAVTPLMLIAVTLKRYPKYEREMKWVDFRLNEMRESGVRILKYSSGIE</sequence>
<dbReference type="OrthoDB" id="4491390at2759"/>
<gene>
    <name evidence="1" type="ORF">BP6252_07321</name>
</gene>
<organism evidence="1 2">
    <name type="scientific">Coleophoma cylindrospora</name>
    <dbReference type="NCBI Taxonomy" id="1849047"/>
    <lineage>
        <taxon>Eukaryota</taxon>
        <taxon>Fungi</taxon>
        <taxon>Dikarya</taxon>
        <taxon>Ascomycota</taxon>
        <taxon>Pezizomycotina</taxon>
        <taxon>Leotiomycetes</taxon>
        <taxon>Helotiales</taxon>
        <taxon>Dermateaceae</taxon>
        <taxon>Coleophoma</taxon>
    </lineage>
</organism>